<dbReference type="Proteomes" id="UP000653797">
    <property type="component" value="Unassembled WGS sequence"/>
</dbReference>
<sequence>MQFLLSRYILYLPIRFIYKLITTASLRYQRPVPFDVYNGSDGPRQYDEALVRQRSHEGKGQRSHSRSVFFIYWEGLLFVPAGNYVCHRFNAMFDQRCQPFSQIQPFYLLTDMNVPMKSLLVGLCCLLTAGCTTTRFSAVDAAAQALVWEENPVRSLHDVAFGVPAIQQTKVTYRRNGKTEFRIHFGKPQLITVADKPQPWGYYQFPTLTRLVNGDLHAQWAMHPDDIRAYGLAANGSSVSSDGGRTWQPITPDSSQLAGYPLPNGDLLRVVDPRPVQVTELAMPASLGKTAFKYRKTNFTFYRLKDMPNPVKGIYLTRKRAGQTQWKAEQAQLDDARAVRYSSKELVPVVWWGDLHTLADSSLLAGVYPSYYLQDNGQVDKQMGVVFHRSRDGGHSWQFQGRIPFQADASIDSMATERIGFSEPTYEVLADGSLLCVIRSADGDGVTNGVGNGPLYASRSYDQGRNWTKPVAIAPAGALPRLLRLANGITVLSSGRPGVQLRFMKSGVTQTWTDGFEMLPYESKQLELQYLVSCGYTGLLATGPNRFLVIYSDFRYKNELNQERKAIKIREVTVNPRQ</sequence>
<evidence type="ECO:0000313" key="1">
    <source>
        <dbReference type="EMBL" id="MBD2753900.1"/>
    </source>
</evidence>
<accession>A0A927B1X6</accession>
<reference evidence="1" key="1">
    <citation type="submission" date="2020-09" db="EMBL/GenBank/DDBJ databases">
        <authorList>
            <person name="Kim M.K."/>
        </authorList>
    </citation>
    <scope>NUCLEOTIDE SEQUENCE</scope>
    <source>
        <strain evidence="1">BT704</strain>
    </source>
</reference>
<comment type="caution">
    <text evidence="1">The sequence shown here is derived from an EMBL/GenBank/DDBJ whole genome shotgun (WGS) entry which is preliminary data.</text>
</comment>
<dbReference type="SUPFAM" id="SSF50939">
    <property type="entry name" value="Sialidases"/>
    <property type="match status" value="1"/>
</dbReference>
<proteinExistence type="predicted"/>
<name>A0A927B1X6_9BACT</name>
<dbReference type="AlphaFoldDB" id="A0A927B1X6"/>
<evidence type="ECO:0000313" key="2">
    <source>
        <dbReference type="Proteomes" id="UP000653797"/>
    </source>
</evidence>
<dbReference type="RefSeq" id="WP_191039540.1">
    <property type="nucleotide sequence ID" value="NZ_JACXAA010000004.1"/>
</dbReference>
<gene>
    <name evidence="1" type="ORF">IC230_13420</name>
</gene>
<keyword evidence="2" id="KW-1185">Reference proteome</keyword>
<dbReference type="Gene3D" id="2.120.10.10">
    <property type="match status" value="1"/>
</dbReference>
<dbReference type="CDD" id="cd15482">
    <property type="entry name" value="Sialidase_non-viral"/>
    <property type="match status" value="1"/>
</dbReference>
<dbReference type="InterPro" id="IPR036278">
    <property type="entry name" value="Sialidase_sf"/>
</dbReference>
<protein>
    <submittedName>
        <fullName evidence="1">Exo-alpha-sialidase</fullName>
    </submittedName>
</protein>
<dbReference type="EMBL" id="JACXAA010000004">
    <property type="protein sequence ID" value="MBD2753900.1"/>
    <property type="molecule type" value="Genomic_DNA"/>
</dbReference>
<organism evidence="1 2">
    <name type="scientific">Spirosoma validum</name>
    <dbReference type="NCBI Taxonomy" id="2771355"/>
    <lineage>
        <taxon>Bacteria</taxon>
        <taxon>Pseudomonadati</taxon>
        <taxon>Bacteroidota</taxon>
        <taxon>Cytophagia</taxon>
        <taxon>Cytophagales</taxon>
        <taxon>Cytophagaceae</taxon>
        <taxon>Spirosoma</taxon>
    </lineage>
</organism>